<keyword evidence="1" id="KW-0472">Membrane</keyword>
<feature type="transmembrane region" description="Helical" evidence="1">
    <location>
        <begin position="76"/>
        <end position="95"/>
    </location>
</feature>
<organism evidence="2 3">
    <name type="scientific">Streblomastix strix</name>
    <dbReference type="NCBI Taxonomy" id="222440"/>
    <lineage>
        <taxon>Eukaryota</taxon>
        <taxon>Metamonada</taxon>
        <taxon>Preaxostyla</taxon>
        <taxon>Oxymonadida</taxon>
        <taxon>Streblomastigidae</taxon>
        <taxon>Streblomastix</taxon>
    </lineage>
</organism>
<reference evidence="2 3" key="1">
    <citation type="submission" date="2019-03" db="EMBL/GenBank/DDBJ databases">
        <title>Single cell metagenomics reveals metabolic interactions within the superorganism composed of flagellate Streblomastix strix and complex community of Bacteroidetes bacteria on its surface.</title>
        <authorList>
            <person name="Treitli S.C."/>
            <person name="Kolisko M."/>
            <person name="Husnik F."/>
            <person name="Keeling P."/>
            <person name="Hampl V."/>
        </authorList>
    </citation>
    <scope>NUCLEOTIDE SEQUENCE [LARGE SCALE GENOMIC DNA]</scope>
    <source>
        <strain evidence="2">ST1C</strain>
    </source>
</reference>
<dbReference type="Proteomes" id="UP000324800">
    <property type="component" value="Unassembled WGS sequence"/>
</dbReference>
<evidence type="ECO:0000256" key="1">
    <source>
        <dbReference type="SAM" id="Phobius"/>
    </source>
</evidence>
<keyword evidence="1" id="KW-0812">Transmembrane</keyword>
<sequence>MNFCLNYKIIILTGSQIITSQITTGPLFSLGGIYFDLRFTGISLTENTGKGLISHQGKELTINSGTYQGINRLTTYYSLIIATNVALVIGDTSILRSADRKFWKLLEQP</sequence>
<proteinExistence type="predicted"/>
<name>A0A5J4VQJ0_9EUKA</name>
<accession>A0A5J4VQJ0</accession>
<dbReference type="AlphaFoldDB" id="A0A5J4VQJ0"/>
<evidence type="ECO:0000313" key="3">
    <source>
        <dbReference type="Proteomes" id="UP000324800"/>
    </source>
</evidence>
<protein>
    <submittedName>
        <fullName evidence="2">Uncharacterized protein</fullName>
    </submittedName>
</protein>
<gene>
    <name evidence="2" type="ORF">EZS28_019712</name>
</gene>
<comment type="caution">
    <text evidence="2">The sequence shown here is derived from an EMBL/GenBank/DDBJ whole genome shotgun (WGS) entry which is preliminary data.</text>
</comment>
<dbReference type="EMBL" id="SNRW01005593">
    <property type="protein sequence ID" value="KAA6384761.1"/>
    <property type="molecule type" value="Genomic_DNA"/>
</dbReference>
<keyword evidence="1" id="KW-1133">Transmembrane helix</keyword>
<evidence type="ECO:0000313" key="2">
    <source>
        <dbReference type="EMBL" id="KAA6384761.1"/>
    </source>
</evidence>